<gene>
    <name evidence="11" type="ORF">FAZ98_00460</name>
</gene>
<evidence type="ECO:0000313" key="11">
    <source>
        <dbReference type="EMBL" id="QGZ62810.1"/>
    </source>
</evidence>
<evidence type="ECO:0000313" key="12">
    <source>
        <dbReference type="Proteomes" id="UP000433577"/>
    </source>
</evidence>
<dbReference type="EC" id="2.7.13.3" evidence="2"/>
<dbReference type="SMART" id="SM00387">
    <property type="entry name" value="HATPase_c"/>
    <property type="match status" value="1"/>
</dbReference>
<dbReference type="GO" id="GO:0005524">
    <property type="term" value="F:ATP binding"/>
    <property type="evidence" value="ECO:0007669"/>
    <property type="project" value="UniProtKB-KW"/>
</dbReference>
<dbReference type="PANTHER" id="PTHR24421">
    <property type="entry name" value="NITRATE/NITRITE SENSOR PROTEIN NARX-RELATED"/>
    <property type="match status" value="1"/>
</dbReference>
<evidence type="ECO:0000256" key="8">
    <source>
        <dbReference type="ARBA" id="ARBA00023012"/>
    </source>
</evidence>
<organism evidence="11 12">
    <name type="scientific">Paraburkholderia acidisoli</name>
    <dbReference type="NCBI Taxonomy" id="2571748"/>
    <lineage>
        <taxon>Bacteria</taxon>
        <taxon>Pseudomonadati</taxon>
        <taxon>Pseudomonadota</taxon>
        <taxon>Betaproteobacteria</taxon>
        <taxon>Burkholderiales</taxon>
        <taxon>Burkholderiaceae</taxon>
        <taxon>Paraburkholderia</taxon>
    </lineage>
</organism>
<dbReference type="GO" id="GO:0016020">
    <property type="term" value="C:membrane"/>
    <property type="evidence" value="ECO:0007669"/>
    <property type="project" value="InterPro"/>
</dbReference>
<dbReference type="Pfam" id="PF02518">
    <property type="entry name" value="HATPase_c"/>
    <property type="match status" value="1"/>
</dbReference>
<protein>
    <recommendedName>
        <fullName evidence="2">histidine kinase</fullName>
        <ecNumber evidence="2">2.7.13.3</ecNumber>
    </recommendedName>
</protein>
<keyword evidence="7" id="KW-0067">ATP-binding</keyword>
<evidence type="ECO:0000256" key="5">
    <source>
        <dbReference type="ARBA" id="ARBA00022741"/>
    </source>
</evidence>
<dbReference type="GO" id="GO:0000155">
    <property type="term" value="F:phosphorelay sensor kinase activity"/>
    <property type="evidence" value="ECO:0007669"/>
    <property type="project" value="InterPro"/>
</dbReference>
<keyword evidence="4" id="KW-0808">Transferase</keyword>
<dbReference type="AlphaFoldDB" id="A0A7Z2JH28"/>
<keyword evidence="6 11" id="KW-0418">Kinase</keyword>
<keyword evidence="5" id="KW-0547">Nucleotide-binding</keyword>
<sequence>MPEGDAARTADGLAFFAHAAELASESATIAALEHLTHTQRQLGSTSPGSPPGSPPGTRAGALPGAKSKARPGVKAKALPGSQSGVKPEANGVARPRRPAAGRPAAGQIHADEAARQRLARELHDSVGAELAATRFALANVHTWLPVDAPPQCAEALALVARSLDAATGAIRTVLDGLHAPQLDAGLAAALADWTRDFAARSGLAAAMTHTSDDARLARLPADAALAVFRVAQEALVNVARHARASHAEVRLESTPRHLTLVVVDDGIGLTAVSSRAAGHYGLKGMRERCAAFGGSLRATAVAAGPHEPGQDHATRNATPAGTTLRARFAWAALLGTAPATPPIQPKGAHS</sequence>
<proteinExistence type="predicted"/>
<evidence type="ECO:0000256" key="6">
    <source>
        <dbReference type="ARBA" id="ARBA00022777"/>
    </source>
</evidence>
<dbReference type="CDD" id="cd16917">
    <property type="entry name" value="HATPase_UhpB-NarQ-NarX-like"/>
    <property type="match status" value="1"/>
</dbReference>
<dbReference type="Pfam" id="PF07730">
    <property type="entry name" value="HisKA_3"/>
    <property type="match status" value="1"/>
</dbReference>
<dbReference type="Gene3D" id="1.20.5.1930">
    <property type="match status" value="1"/>
</dbReference>
<evidence type="ECO:0000256" key="7">
    <source>
        <dbReference type="ARBA" id="ARBA00022840"/>
    </source>
</evidence>
<accession>A0A7Z2JH28</accession>
<dbReference type="Gene3D" id="3.30.565.10">
    <property type="entry name" value="Histidine kinase-like ATPase, C-terminal domain"/>
    <property type="match status" value="1"/>
</dbReference>
<evidence type="ECO:0000259" key="10">
    <source>
        <dbReference type="SMART" id="SM00387"/>
    </source>
</evidence>
<dbReference type="KEGG" id="pacs:FAZ98_00460"/>
<dbReference type="InterPro" id="IPR036890">
    <property type="entry name" value="HATPase_C_sf"/>
</dbReference>
<keyword evidence="12" id="KW-1185">Reference proteome</keyword>
<dbReference type="OrthoDB" id="9782588at2"/>
<feature type="domain" description="Histidine kinase/HSP90-like ATPase" evidence="10">
    <location>
        <begin position="222"/>
        <end position="332"/>
    </location>
</feature>
<reference evidence="11 12" key="1">
    <citation type="submission" date="2019-12" db="EMBL/GenBank/DDBJ databases">
        <title>Paraburkholderia acidiphila 7Q-K02 sp. nov and Paraburkholderia acidisoli DHF22 sp. nov., two strains isolated from forest soil.</title>
        <authorList>
            <person name="Gao Z."/>
            <person name="Qiu L."/>
        </authorList>
    </citation>
    <scope>NUCLEOTIDE SEQUENCE [LARGE SCALE GENOMIC DNA]</scope>
    <source>
        <strain evidence="11 12">DHF22</strain>
    </source>
</reference>
<dbReference type="InterPro" id="IPR011712">
    <property type="entry name" value="Sig_transdc_His_kin_sub3_dim/P"/>
</dbReference>
<comment type="catalytic activity">
    <reaction evidence="1">
        <text>ATP + protein L-histidine = ADP + protein N-phospho-L-histidine.</text>
        <dbReference type="EC" id="2.7.13.3"/>
    </reaction>
</comment>
<evidence type="ECO:0000256" key="1">
    <source>
        <dbReference type="ARBA" id="ARBA00000085"/>
    </source>
</evidence>
<keyword evidence="3" id="KW-0597">Phosphoprotein</keyword>
<evidence type="ECO:0000256" key="2">
    <source>
        <dbReference type="ARBA" id="ARBA00012438"/>
    </source>
</evidence>
<dbReference type="Proteomes" id="UP000433577">
    <property type="component" value="Chromosome 1"/>
</dbReference>
<keyword evidence="8" id="KW-0902">Two-component regulatory system</keyword>
<dbReference type="PANTHER" id="PTHR24421:SF10">
    <property type="entry name" value="NITRATE_NITRITE SENSOR PROTEIN NARQ"/>
    <property type="match status" value="1"/>
</dbReference>
<evidence type="ECO:0000256" key="4">
    <source>
        <dbReference type="ARBA" id="ARBA00022679"/>
    </source>
</evidence>
<evidence type="ECO:0000256" key="3">
    <source>
        <dbReference type="ARBA" id="ARBA00022553"/>
    </source>
</evidence>
<feature type="region of interest" description="Disordered" evidence="9">
    <location>
        <begin position="38"/>
        <end position="108"/>
    </location>
</feature>
<dbReference type="GO" id="GO:0046983">
    <property type="term" value="F:protein dimerization activity"/>
    <property type="evidence" value="ECO:0007669"/>
    <property type="project" value="InterPro"/>
</dbReference>
<dbReference type="InterPro" id="IPR003594">
    <property type="entry name" value="HATPase_dom"/>
</dbReference>
<dbReference type="SUPFAM" id="SSF55874">
    <property type="entry name" value="ATPase domain of HSP90 chaperone/DNA topoisomerase II/histidine kinase"/>
    <property type="match status" value="1"/>
</dbReference>
<dbReference type="EMBL" id="CP046913">
    <property type="protein sequence ID" value="QGZ62810.1"/>
    <property type="molecule type" value="Genomic_DNA"/>
</dbReference>
<dbReference type="InterPro" id="IPR050482">
    <property type="entry name" value="Sensor_HK_TwoCompSys"/>
</dbReference>
<name>A0A7Z2JH28_9BURK</name>
<evidence type="ECO:0000256" key="9">
    <source>
        <dbReference type="SAM" id="MobiDB-lite"/>
    </source>
</evidence>